<dbReference type="SUPFAM" id="SSF52490">
    <property type="entry name" value="Tubulin nucleotide-binding domain-like"/>
    <property type="match status" value="1"/>
</dbReference>
<keyword evidence="2" id="KW-1185">Reference proteome</keyword>
<dbReference type="InterPro" id="IPR036525">
    <property type="entry name" value="Tubulin/FtsZ_GTPase_sf"/>
</dbReference>
<dbReference type="RefSeq" id="WP_344727292.1">
    <property type="nucleotide sequence ID" value="NZ_BAABBI010000001.1"/>
</dbReference>
<dbReference type="Gene3D" id="3.40.50.1440">
    <property type="entry name" value="Tubulin/FtsZ, GTPase domain"/>
    <property type="match status" value="1"/>
</dbReference>
<sequence>MAKLYVFGIGGTGSRVLKSLTMLLASGVKLQNGFDTVVPLIIDPDAANGDLNRTADILTKYQNIYNAVGENNQMFGTKILTLKQLVDENLPNVSDHFKFGMTNTGQKFGDYIYYNGLDKENKALVDLLFSPENLEADMTVGFKGNPNIGSVVLNRFAESAEYKEFTNSFNPGDAIFIISSIFGGTGASGFPLLLKNLRVNNPAIVNSSEISTSTIGAITYLPYFKVSTTDKEGQAIDSSTFYSKSKAALSYYQHAIFDKEESLDAFYYLGDYSNNNMPYAEGKSEQKNNAHFLELAGALSIIDFTKDFQSFGNGQNTTIKEFGIEAHEGNKLKLEHLGQWSKNQISLPLSKMVLLYKFFKKSQDVLFKSKGGFNKGENGVSKQFYNQDFYTVYFKKFMEYFNEWMNEMDNNDVSFAPYHDNQEHDTLLDFIKGKEVSRGGPFGINNKSTANKIITSADKIIKEQTYDDETEASRFLKVFDVVLTEHVKNILN</sequence>
<gene>
    <name evidence="1" type="ORF">GCM10022271_07740</name>
</gene>
<name>A0ABP7GZM1_9FLAO</name>
<reference evidence="2" key="1">
    <citation type="journal article" date="2019" name="Int. J. Syst. Evol. Microbiol.">
        <title>The Global Catalogue of Microorganisms (GCM) 10K type strain sequencing project: providing services to taxonomists for standard genome sequencing and annotation.</title>
        <authorList>
            <consortium name="The Broad Institute Genomics Platform"/>
            <consortium name="The Broad Institute Genome Sequencing Center for Infectious Disease"/>
            <person name="Wu L."/>
            <person name="Ma J."/>
        </authorList>
    </citation>
    <scope>NUCLEOTIDE SEQUENCE [LARGE SCALE GENOMIC DNA]</scope>
    <source>
        <strain evidence="2">JCM 17525</strain>
    </source>
</reference>
<dbReference type="Proteomes" id="UP001501456">
    <property type="component" value="Unassembled WGS sequence"/>
</dbReference>
<evidence type="ECO:0008006" key="3">
    <source>
        <dbReference type="Google" id="ProtNLM"/>
    </source>
</evidence>
<evidence type="ECO:0000313" key="1">
    <source>
        <dbReference type="EMBL" id="GAA3777950.1"/>
    </source>
</evidence>
<protein>
    <recommendedName>
        <fullName evidence="3">Tubulin/FtsZ GTPase domain-containing protein</fullName>
    </recommendedName>
</protein>
<evidence type="ECO:0000313" key="2">
    <source>
        <dbReference type="Proteomes" id="UP001501456"/>
    </source>
</evidence>
<dbReference type="EMBL" id="BAABBI010000001">
    <property type="protein sequence ID" value="GAA3777950.1"/>
    <property type="molecule type" value="Genomic_DNA"/>
</dbReference>
<proteinExistence type="predicted"/>
<comment type="caution">
    <text evidence="1">The sequence shown here is derived from an EMBL/GenBank/DDBJ whole genome shotgun (WGS) entry which is preliminary data.</text>
</comment>
<organism evidence="1 2">
    <name type="scientific">Corallibacter vietnamensis</name>
    <dbReference type="NCBI Taxonomy" id="904130"/>
    <lineage>
        <taxon>Bacteria</taxon>
        <taxon>Pseudomonadati</taxon>
        <taxon>Bacteroidota</taxon>
        <taxon>Flavobacteriia</taxon>
        <taxon>Flavobacteriales</taxon>
        <taxon>Flavobacteriaceae</taxon>
        <taxon>Corallibacter</taxon>
    </lineage>
</organism>
<accession>A0ABP7GZM1</accession>